<accession>D7CPR8</accession>
<dbReference type="RefSeq" id="WP_013176098.1">
    <property type="nucleotide sequence ID" value="NC_014220.1"/>
</dbReference>
<dbReference type="PANTHER" id="PTHR30204:SF69">
    <property type="entry name" value="MERR-FAMILY TRANSCRIPTIONAL REGULATOR"/>
    <property type="match status" value="1"/>
</dbReference>
<evidence type="ECO:0000259" key="5">
    <source>
        <dbReference type="PROSITE" id="PS50937"/>
    </source>
</evidence>
<evidence type="ECO:0000313" key="6">
    <source>
        <dbReference type="EMBL" id="ADI02696.1"/>
    </source>
</evidence>
<dbReference type="KEGG" id="slp:Slip_1944"/>
<dbReference type="GO" id="GO:0003700">
    <property type="term" value="F:DNA-binding transcription factor activity"/>
    <property type="evidence" value="ECO:0007669"/>
    <property type="project" value="InterPro"/>
</dbReference>
<sequence length="85" mass="9464">MLPTEASSPNTLVTIGEASKILGISTATLYRYEKQNLLVPLRTAGGHRRYSLDQLNRFKGKMGSEDFIHNRNERVATKGGSREDV</sequence>
<dbReference type="HOGENOM" id="CLU_2511526_0_0_9"/>
<dbReference type="CDD" id="cd04762">
    <property type="entry name" value="HTH_MerR-trunc"/>
    <property type="match status" value="1"/>
</dbReference>
<evidence type="ECO:0000313" key="7">
    <source>
        <dbReference type="Proteomes" id="UP000000378"/>
    </source>
</evidence>
<keyword evidence="7" id="KW-1185">Reference proteome</keyword>
<dbReference type="STRING" id="643648.Slip_1944"/>
<evidence type="ECO:0000256" key="3">
    <source>
        <dbReference type="ARBA" id="ARBA00023125"/>
    </source>
</evidence>
<dbReference type="InterPro" id="IPR047057">
    <property type="entry name" value="MerR_fam"/>
</dbReference>
<dbReference type="PROSITE" id="PS50937">
    <property type="entry name" value="HTH_MERR_2"/>
    <property type="match status" value="1"/>
</dbReference>
<keyword evidence="2" id="KW-0805">Transcription regulation</keyword>
<protein>
    <submittedName>
        <fullName evidence="6">Transcriptional regulator, MerR family</fullName>
    </submittedName>
</protein>
<dbReference type="Pfam" id="PF00376">
    <property type="entry name" value="MerR"/>
    <property type="match status" value="1"/>
</dbReference>
<gene>
    <name evidence="6" type="ordered locus">Slip_1944</name>
</gene>
<keyword evidence="1" id="KW-0678">Repressor</keyword>
<evidence type="ECO:0000256" key="4">
    <source>
        <dbReference type="ARBA" id="ARBA00023163"/>
    </source>
</evidence>
<dbReference type="InterPro" id="IPR009061">
    <property type="entry name" value="DNA-bd_dom_put_sf"/>
</dbReference>
<dbReference type="SUPFAM" id="SSF46955">
    <property type="entry name" value="Putative DNA-binding domain"/>
    <property type="match status" value="1"/>
</dbReference>
<evidence type="ECO:0000256" key="1">
    <source>
        <dbReference type="ARBA" id="ARBA00022491"/>
    </source>
</evidence>
<dbReference type="PANTHER" id="PTHR30204">
    <property type="entry name" value="REDOX-CYCLING DRUG-SENSING TRANSCRIPTIONAL ACTIVATOR SOXR"/>
    <property type="match status" value="1"/>
</dbReference>
<keyword evidence="3" id="KW-0238">DNA-binding</keyword>
<dbReference type="GO" id="GO:0003677">
    <property type="term" value="F:DNA binding"/>
    <property type="evidence" value="ECO:0007669"/>
    <property type="project" value="UniProtKB-KW"/>
</dbReference>
<dbReference type="Gene3D" id="1.10.1660.10">
    <property type="match status" value="1"/>
</dbReference>
<reference evidence="7" key="1">
    <citation type="journal article" date="2010" name="Stand. Genomic Sci.">
        <title>Complete genome sequence of Syntrophothermus lipocalidus type strain (TGB-C1T).</title>
        <authorList>
            <consortium name="US DOE Joint Genome Institute (JGI-PGF)"/>
            <person name="Djao O."/>
            <person name="Zhang X."/>
            <person name="Lucas S."/>
            <person name="Lapidus A."/>
            <person name="Glavina Del Rio T."/>
            <person name="Nolan M."/>
            <person name="Tice H."/>
            <person name="Cheng J."/>
            <person name="Han C."/>
            <person name="Tapia R."/>
            <person name="Goodwin L."/>
            <person name="Pitluck S."/>
            <person name="Liolios K."/>
            <person name="Ivanova N."/>
            <person name="Mavromatis K."/>
            <person name="Mikhailova N."/>
            <person name="Ovchinnikova G."/>
            <person name="Pati A."/>
            <person name="Brambilla E."/>
            <person name="Chen A."/>
            <person name="Palaniappan K."/>
            <person name="Land M."/>
            <person name="Hauser L."/>
            <person name="Chang Y."/>
            <person name="Jeffries C."/>
            <person name="Rohde M."/>
            <person name="Sikorski J."/>
            <person name="Spring S."/>
            <person name="Goker M."/>
            <person name="Detter J."/>
            <person name="Woyke T."/>
            <person name="Bristow J."/>
            <person name="Eisen J."/>
            <person name="Markowitz V."/>
            <person name="Hugenholtz P."/>
            <person name="Kyrpides N."/>
            <person name="Klenk H."/>
        </authorList>
    </citation>
    <scope>NUCLEOTIDE SEQUENCE [LARGE SCALE GENOMIC DNA]</scope>
    <source>
        <strain evidence="7">DSM 12680 / TGB-C1</strain>
    </source>
</reference>
<dbReference type="EMBL" id="CP002048">
    <property type="protein sequence ID" value="ADI02696.1"/>
    <property type="molecule type" value="Genomic_DNA"/>
</dbReference>
<dbReference type="InterPro" id="IPR000551">
    <property type="entry name" value="MerR-type_HTH_dom"/>
</dbReference>
<reference evidence="6 7" key="2">
    <citation type="journal article" date="2010" name="Stand. Genomic Sci.">
        <title>Complete genome sequence of Syntrophothermus lipocalidus type strain (TGB-C1).</title>
        <authorList>
            <person name="Djao O.D."/>
            <person name="Zhang X."/>
            <person name="Lucas S."/>
            <person name="Lapidus A."/>
            <person name="Del Rio T.G."/>
            <person name="Nolan M."/>
            <person name="Tice H."/>
            <person name="Cheng J.F."/>
            <person name="Han C."/>
            <person name="Tapia R."/>
            <person name="Goodwin L."/>
            <person name="Pitluck S."/>
            <person name="Liolios K."/>
            <person name="Ivanova N."/>
            <person name="Mavromatis K."/>
            <person name="Mikhailova N."/>
            <person name="Ovchinnikova G."/>
            <person name="Pati A."/>
            <person name="Brambilla E."/>
            <person name="Chen A."/>
            <person name="Palaniappan K."/>
            <person name="Land M."/>
            <person name="Hauser L."/>
            <person name="Chang Y.J."/>
            <person name="Jeffries C.D."/>
            <person name="Rohde M."/>
            <person name="Sikorski J."/>
            <person name="Spring S."/>
            <person name="Goker M."/>
            <person name="Detter J.C."/>
            <person name="Woyke T."/>
            <person name="Bristow J."/>
            <person name="Eisen J.A."/>
            <person name="Markowitz V."/>
            <person name="Hugenholtz P."/>
            <person name="Kyrpides N.C."/>
            <person name="Klenk H.P."/>
        </authorList>
    </citation>
    <scope>NUCLEOTIDE SEQUENCE [LARGE SCALE GENOMIC DNA]</scope>
    <source>
        <strain evidence="7">DSM 12680 / TGB-C1</strain>
    </source>
</reference>
<evidence type="ECO:0000256" key="2">
    <source>
        <dbReference type="ARBA" id="ARBA00023015"/>
    </source>
</evidence>
<dbReference type="SMART" id="SM00422">
    <property type="entry name" value="HTH_MERR"/>
    <property type="match status" value="1"/>
</dbReference>
<feature type="domain" description="HTH merR-type" evidence="5">
    <location>
        <begin position="12"/>
        <end position="59"/>
    </location>
</feature>
<organism evidence="6 7">
    <name type="scientific">Syntrophothermus lipocalidus (strain DSM 12680 / TGB-C1)</name>
    <dbReference type="NCBI Taxonomy" id="643648"/>
    <lineage>
        <taxon>Bacteria</taxon>
        <taxon>Bacillati</taxon>
        <taxon>Bacillota</taxon>
        <taxon>Clostridia</taxon>
        <taxon>Eubacteriales</taxon>
        <taxon>Syntrophomonadaceae</taxon>
        <taxon>Syntrophothermus</taxon>
    </lineage>
</organism>
<dbReference type="eggNOG" id="COG0789">
    <property type="taxonomic scope" value="Bacteria"/>
</dbReference>
<name>D7CPR8_SYNLT</name>
<dbReference type="OrthoDB" id="3575335at2"/>
<dbReference type="Proteomes" id="UP000000378">
    <property type="component" value="Chromosome"/>
</dbReference>
<dbReference type="AlphaFoldDB" id="D7CPR8"/>
<keyword evidence="4" id="KW-0804">Transcription</keyword>
<proteinExistence type="predicted"/>